<feature type="domain" description="Glycosyl-hydrolase 97 catalytic" evidence="4">
    <location>
        <begin position="288"/>
        <end position="462"/>
    </location>
</feature>
<feature type="domain" description="Glycosyl-hydrolase 97 N-terminal" evidence="5">
    <location>
        <begin position="26"/>
        <end position="270"/>
    </location>
</feature>
<dbReference type="GO" id="GO:0030246">
    <property type="term" value="F:carbohydrate binding"/>
    <property type="evidence" value="ECO:0007669"/>
    <property type="project" value="InterPro"/>
</dbReference>
<feature type="domain" description="Glycosyl-hydrolase 97 C-terminal oligomerisation" evidence="6">
    <location>
        <begin position="568"/>
        <end position="666"/>
    </location>
</feature>
<name>A0A5M5MDK0_BACOV</name>
<reference evidence="7 8" key="1">
    <citation type="journal article" date="2019" name="Nat. Med.">
        <title>A library of human gut bacterial isolates paired with longitudinal multiomics data enables mechanistic microbiome research.</title>
        <authorList>
            <person name="Poyet M."/>
            <person name="Groussin M."/>
            <person name="Gibbons S.M."/>
            <person name="Avila-Pacheco J."/>
            <person name="Jiang X."/>
            <person name="Kearney S.M."/>
            <person name="Perrotta A.R."/>
            <person name="Berdy B."/>
            <person name="Zhao S."/>
            <person name="Lieberman T.D."/>
            <person name="Swanson P.K."/>
            <person name="Smith M."/>
            <person name="Roesemann S."/>
            <person name="Alexander J.E."/>
            <person name="Rich S.A."/>
            <person name="Livny J."/>
            <person name="Vlamakis H."/>
            <person name="Clish C."/>
            <person name="Bullock K."/>
            <person name="Deik A."/>
            <person name="Scott J."/>
            <person name="Pierce K.A."/>
            <person name="Xavier R.J."/>
            <person name="Alm E.J."/>
        </authorList>
    </citation>
    <scope>NUCLEOTIDE SEQUENCE [LARGE SCALE GENOMIC DNA]</scope>
    <source>
        <strain evidence="7 8">BIOML-A41</strain>
    </source>
</reference>
<dbReference type="InterPro" id="IPR014718">
    <property type="entry name" value="GH-type_carb-bd"/>
</dbReference>
<evidence type="ECO:0000313" key="7">
    <source>
        <dbReference type="EMBL" id="KAA4539718.1"/>
    </source>
</evidence>
<dbReference type="Pfam" id="PF14509">
    <property type="entry name" value="GH97_C"/>
    <property type="match status" value="1"/>
</dbReference>
<gene>
    <name evidence="7" type="ORF">F3B85_06895</name>
</gene>
<dbReference type="PANTHER" id="PTHR35803:SF1">
    <property type="entry name" value="GLUCAN 1,4-ALPHA-GLUCOSIDASE SUSB"/>
    <property type="match status" value="1"/>
</dbReference>
<organism evidence="7 8">
    <name type="scientific">Bacteroides ovatus</name>
    <dbReference type="NCBI Taxonomy" id="28116"/>
    <lineage>
        <taxon>Bacteria</taxon>
        <taxon>Pseudomonadati</taxon>
        <taxon>Bacteroidota</taxon>
        <taxon>Bacteroidia</taxon>
        <taxon>Bacteroidales</taxon>
        <taxon>Bacteroidaceae</taxon>
        <taxon>Bacteroides</taxon>
    </lineage>
</organism>
<evidence type="ECO:0000259" key="4">
    <source>
        <dbReference type="Pfam" id="PF10566"/>
    </source>
</evidence>
<evidence type="ECO:0000259" key="6">
    <source>
        <dbReference type="Pfam" id="PF14509"/>
    </source>
</evidence>
<sequence>MKINYVIGAFLCVLGCYGCSSPKTEVKSPDGHIKMALTVDDNGKPLYNILVGDSLLIENSTLGFTEKNGIDLGGGFQIKNTTFDSKDETWTQPWGENKTNRNHYNEMAVNLVNKDQVELTLRFRVFDDGVGFRYEYNVPAADSLLITDELTTFRFRQDGTSWSIPASAETYELLYAQRPISEVETANTPFTFKTADGVYGSIHEAALYDFSEMTLKQAGNYTLKAELAPWPDGVKVRKGNHFTTSWRTIQIVPDAVSLINSAMILNLNEPSKIETTDWIRPMKYVGVWWGMHLGVETWKMDERHGATTVNAKKYIDFAAANQIEGVLFEGWNEGWESWGGMQNFDFTKPYADFDIDEVVRYAKEKGVEVIGHHETGGNIPNYERQMDHAMQWYTDHGIHVLKTGYAGAFPNGYLHHSQYGVNHYQKVVETAARHKMTLDAHEPIKDTGIRRTWPNMMTREGVRGMEWNAWSEGNPPSHHVMLPFTRMLSGPLDYTPGTFDILFLNTKDSPRRQKWNDQDKGNSRVNTTLAKQLANWVILYSPLQMASDMIENYEGHPAFQFFRDFDPDCDESKALAGEPGEFVAIVRKAKGNYFLGAATNEKPRTLEIKLDFLEPGKQYKAVIYADGENADWKSNPTDYRITEQTVTSENTLNIRMAAGGGQAISFMALN</sequence>
<dbReference type="AlphaFoldDB" id="A0A5M5MDK0"/>
<dbReference type="InterPro" id="IPR029486">
    <property type="entry name" value="GH97_N"/>
</dbReference>
<dbReference type="InterPro" id="IPR052720">
    <property type="entry name" value="Glycosyl_hydrolase_97"/>
</dbReference>
<proteinExistence type="predicted"/>
<dbReference type="PANTHER" id="PTHR35803">
    <property type="entry name" value="GLUCAN 1,4-ALPHA-GLUCOSIDASE SUSB-RELATED"/>
    <property type="match status" value="1"/>
</dbReference>
<dbReference type="Pfam" id="PF10566">
    <property type="entry name" value="Glyco_hydro_97"/>
    <property type="match status" value="1"/>
</dbReference>
<evidence type="ECO:0000313" key="8">
    <source>
        <dbReference type="Proteomes" id="UP000478493"/>
    </source>
</evidence>
<evidence type="ECO:0000256" key="2">
    <source>
        <dbReference type="ARBA" id="ARBA00011245"/>
    </source>
</evidence>
<dbReference type="SUPFAM" id="SSF51445">
    <property type="entry name" value="(Trans)glycosidases"/>
    <property type="match status" value="1"/>
</dbReference>
<dbReference type="GO" id="GO:0016787">
    <property type="term" value="F:hydrolase activity"/>
    <property type="evidence" value="ECO:0007669"/>
    <property type="project" value="UniProtKB-KW"/>
</dbReference>
<comment type="caution">
    <text evidence="7">The sequence shown here is derived from an EMBL/GenBank/DDBJ whole genome shotgun (WGS) entry which is preliminary data.</text>
</comment>
<dbReference type="Pfam" id="PF14508">
    <property type="entry name" value="GH97_N"/>
    <property type="match status" value="1"/>
</dbReference>
<dbReference type="Gene3D" id="3.20.20.70">
    <property type="entry name" value="Aldolase class I"/>
    <property type="match status" value="1"/>
</dbReference>
<dbReference type="EMBL" id="VWGP01000004">
    <property type="protein sequence ID" value="KAA4539718.1"/>
    <property type="molecule type" value="Genomic_DNA"/>
</dbReference>
<dbReference type="InterPro" id="IPR017853">
    <property type="entry name" value="GH"/>
</dbReference>
<keyword evidence="3" id="KW-0106">Calcium</keyword>
<dbReference type="RefSeq" id="WP_004303522.1">
    <property type="nucleotide sequence ID" value="NZ_CABKQC010000002.1"/>
</dbReference>
<dbReference type="Gene3D" id="2.70.98.10">
    <property type="match status" value="1"/>
</dbReference>
<evidence type="ECO:0000259" key="5">
    <source>
        <dbReference type="Pfam" id="PF14508"/>
    </source>
</evidence>
<comment type="cofactor">
    <cofactor evidence="1">
        <name>Ca(2+)</name>
        <dbReference type="ChEBI" id="CHEBI:29108"/>
    </cofactor>
</comment>
<dbReference type="InterPro" id="IPR029483">
    <property type="entry name" value="GH97_C"/>
</dbReference>
<dbReference type="Proteomes" id="UP000478493">
    <property type="component" value="Unassembled WGS sequence"/>
</dbReference>
<dbReference type="InterPro" id="IPR019563">
    <property type="entry name" value="GH97_catalytic"/>
</dbReference>
<dbReference type="InterPro" id="IPR013785">
    <property type="entry name" value="Aldolase_TIM"/>
</dbReference>
<comment type="subunit">
    <text evidence="2">Monomer.</text>
</comment>
<accession>A0A5M5MDK0</accession>
<protein>
    <submittedName>
        <fullName evidence="7">Glycoside hydrolase family 97 protein</fullName>
    </submittedName>
</protein>
<keyword evidence="7" id="KW-0378">Hydrolase</keyword>
<evidence type="ECO:0000256" key="1">
    <source>
        <dbReference type="ARBA" id="ARBA00001913"/>
    </source>
</evidence>
<evidence type="ECO:0000256" key="3">
    <source>
        <dbReference type="ARBA" id="ARBA00022837"/>
    </source>
</evidence>